<dbReference type="RefSeq" id="WP_078483613.1">
    <property type="nucleotide sequence ID" value="NZ_MPRL01000028.1"/>
</dbReference>
<sequence>MTAYVTKVLEDAYAGKMSSLREIQFRTTGLTNEQAADFCFVTPRTWRRWRAEMNPNPLALRLLSILGGYVPWTGWERWEVRNGYMFPPGYEKHGVLPGHILAIPFAQQLITSYQRQLEEQGEDSPDLAKIVLFKSVI</sequence>
<name>A0A1T2L592_9GAMM</name>
<dbReference type="Proteomes" id="UP000191110">
    <property type="component" value="Unassembled WGS sequence"/>
</dbReference>
<evidence type="ECO:0000313" key="1">
    <source>
        <dbReference type="EMBL" id="OOZ40288.1"/>
    </source>
</evidence>
<proteinExistence type="predicted"/>
<organism evidence="1 2">
    <name type="scientific">Solemya pervernicosa gill symbiont</name>
    <dbReference type="NCBI Taxonomy" id="642797"/>
    <lineage>
        <taxon>Bacteria</taxon>
        <taxon>Pseudomonadati</taxon>
        <taxon>Pseudomonadota</taxon>
        <taxon>Gammaproteobacteria</taxon>
        <taxon>sulfur-oxidizing symbionts</taxon>
    </lineage>
</organism>
<dbReference type="AlphaFoldDB" id="A0A1T2L592"/>
<evidence type="ECO:0000313" key="2">
    <source>
        <dbReference type="Proteomes" id="UP000191110"/>
    </source>
</evidence>
<dbReference type="OrthoDB" id="5772977at2"/>
<comment type="caution">
    <text evidence="1">The sequence shown here is derived from an EMBL/GenBank/DDBJ whole genome shotgun (WGS) entry which is preliminary data.</text>
</comment>
<evidence type="ECO:0008006" key="3">
    <source>
        <dbReference type="Google" id="ProtNLM"/>
    </source>
</evidence>
<dbReference type="EMBL" id="MPRL01000028">
    <property type="protein sequence ID" value="OOZ40288.1"/>
    <property type="molecule type" value="Genomic_DNA"/>
</dbReference>
<accession>A0A1T2L592</accession>
<gene>
    <name evidence="1" type="ORF">BOW53_08245</name>
</gene>
<reference evidence="1 2" key="1">
    <citation type="submission" date="2016-11" db="EMBL/GenBank/DDBJ databases">
        <title>Mixed transmission modes and dynamic genome evolution in an obligate animal-bacterial symbiosis.</title>
        <authorList>
            <person name="Russell S.L."/>
            <person name="Corbett-Detig R.B."/>
            <person name="Cavanaugh C.M."/>
        </authorList>
    </citation>
    <scope>NUCLEOTIDE SEQUENCE [LARGE SCALE GENOMIC DNA]</scope>
    <source>
        <strain evidence="1">Sveles-Q1</strain>
    </source>
</reference>
<protein>
    <recommendedName>
        <fullName evidence="3">DNA-binding protein</fullName>
    </recommendedName>
</protein>
<keyword evidence="2" id="KW-1185">Reference proteome</keyword>